<name>A0A3B1CPB3_9ZZZZ</name>
<organism evidence="2">
    <name type="scientific">hydrothermal vent metagenome</name>
    <dbReference type="NCBI Taxonomy" id="652676"/>
    <lineage>
        <taxon>unclassified sequences</taxon>
        <taxon>metagenomes</taxon>
        <taxon>ecological metagenomes</taxon>
    </lineage>
</organism>
<accession>A0A3B1CPB3</accession>
<gene>
    <name evidence="2" type="ORF">MNBD_NITROSPIRAE01-1581</name>
</gene>
<dbReference type="SUPFAM" id="SSF88713">
    <property type="entry name" value="Glycoside hydrolase/deacetylase"/>
    <property type="match status" value="1"/>
</dbReference>
<dbReference type="PANTHER" id="PTHR47561">
    <property type="entry name" value="POLYSACCHARIDE DEACETYLASE FAMILY PROTEIN (AFU_ORTHOLOGUE AFUA_6G05030)"/>
    <property type="match status" value="1"/>
</dbReference>
<protein>
    <submittedName>
        <fullName evidence="2">FIG004655: Polysaccharide deacetylase</fullName>
    </submittedName>
</protein>
<dbReference type="GO" id="GO:0005975">
    <property type="term" value="P:carbohydrate metabolic process"/>
    <property type="evidence" value="ECO:0007669"/>
    <property type="project" value="InterPro"/>
</dbReference>
<evidence type="ECO:0000259" key="1">
    <source>
        <dbReference type="PROSITE" id="PS51677"/>
    </source>
</evidence>
<dbReference type="Gene3D" id="3.20.20.370">
    <property type="entry name" value="Glycoside hydrolase/deacetylase"/>
    <property type="match status" value="1"/>
</dbReference>
<dbReference type="InterPro" id="IPR002509">
    <property type="entry name" value="NODB_dom"/>
</dbReference>
<dbReference type="EMBL" id="UOGF01000037">
    <property type="protein sequence ID" value="VAX28321.1"/>
    <property type="molecule type" value="Genomic_DNA"/>
</dbReference>
<dbReference type="InterPro" id="IPR014344">
    <property type="entry name" value="XrtA_polysacc_deacetyl"/>
</dbReference>
<dbReference type="GO" id="GO:0016810">
    <property type="term" value="F:hydrolase activity, acting on carbon-nitrogen (but not peptide) bonds"/>
    <property type="evidence" value="ECO:0007669"/>
    <property type="project" value="InterPro"/>
</dbReference>
<sequence>MTNAITIDVEDYFQVSAFEPYATKKGWDRFESRVEKNTELLLDLLDDLQTQATFFVLGWVAERQPKLVKTIAQRGHEVASHGYSHKRIYTQTPEVFKEETLRSKKMLEDMIGQSVQGYRAASYSITAKSLWALDILIEAGFSYDSSIFPVWHDLYGIPDANRFAHVITRDAGTIQEYPLSTLKLGKMNLPVGGGGYLRLFPYPMTEWAINHLNKKEKQPAIVYLHPWEVDPEQPRMEGSRLSKFRHYVNLRKTEDTLRKLLRKFQFGPMRMLNLAD</sequence>
<dbReference type="Pfam" id="PF01522">
    <property type="entry name" value="Polysacc_deac_1"/>
    <property type="match status" value="1"/>
</dbReference>
<dbReference type="InterPro" id="IPR022560">
    <property type="entry name" value="DUF3473"/>
</dbReference>
<feature type="domain" description="NodB homology" evidence="1">
    <location>
        <begin position="24"/>
        <end position="276"/>
    </location>
</feature>
<evidence type="ECO:0000313" key="2">
    <source>
        <dbReference type="EMBL" id="VAX28321.1"/>
    </source>
</evidence>
<dbReference type="PROSITE" id="PS51677">
    <property type="entry name" value="NODB"/>
    <property type="match status" value="1"/>
</dbReference>
<dbReference type="NCBIfam" id="TIGR03006">
    <property type="entry name" value="pepcterm_polyde"/>
    <property type="match status" value="1"/>
</dbReference>
<dbReference type="InterPro" id="IPR011330">
    <property type="entry name" value="Glyco_hydro/deAcase_b/a-brl"/>
</dbReference>
<dbReference type="CDD" id="cd10941">
    <property type="entry name" value="CE4_PuuE_HpPgdA_like_2"/>
    <property type="match status" value="1"/>
</dbReference>
<dbReference type="PANTHER" id="PTHR47561:SF1">
    <property type="entry name" value="POLYSACCHARIDE DEACETYLASE FAMILY PROTEIN (AFU_ORTHOLOGUE AFUA_6G05030)"/>
    <property type="match status" value="1"/>
</dbReference>
<proteinExistence type="predicted"/>
<dbReference type="InterPro" id="IPR045235">
    <property type="entry name" value="PuuE_HpPgdA-like"/>
</dbReference>
<dbReference type="AlphaFoldDB" id="A0A3B1CPB3"/>
<reference evidence="2" key="1">
    <citation type="submission" date="2018-06" db="EMBL/GenBank/DDBJ databases">
        <authorList>
            <person name="Zhirakovskaya E."/>
        </authorList>
    </citation>
    <scope>NUCLEOTIDE SEQUENCE</scope>
</reference>
<dbReference type="Pfam" id="PF11959">
    <property type="entry name" value="DUF3473"/>
    <property type="match status" value="1"/>
</dbReference>